<evidence type="ECO:0000256" key="8">
    <source>
        <dbReference type="ARBA" id="ARBA00015499"/>
    </source>
</evidence>
<evidence type="ECO:0000256" key="17">
    <source>
        <dbReference type="ARBA" id="ARBA00049155"/>
    </source>
</evidence>
<dbReference type="SUPFAM" id="SSF55856">
    <property type="entry name" value="Cytochrome b5-like heme/steroid binding domain"/>
    <property type="match status" value="1"/>
</dbReference>
<dbReference type="PRINTS" id="PR00371">
    <property type="entry name" value="FPNCR"/>
</dbReference>
<dbReference type="InterPro" id="IPR017927">
    <property type="entry name" value="FAD-bd_FR_type"/>
</dbReference>
<comment type="function">
    <text evidence="4">Nitrate reductase is a key enzyme involved in the first step of nitrate assimilation in plants, fungi and bacteria.</text>
</comment>
<feature type="compositionally biased region" description="Basic and acidic residues" evidence="18">
    <location>
        <begin position="8"/>
        <end position="29"/>
    </location>
</feature>
<dbReference type="GO" id="GO:0030151">
    <property type="term" value="F:molybdenum ion binding"/>
    <property type="evidence" value="ECO:0007669"/>
    <property type="project" value="InterPro"/>
</dbReference>
<dbReference type="InterPro" id="IPR018506">
    <property type="entry name" value="Cyt_B5_heme-BS"/>
</dbReference>
<dbReference type="PROSITE" id="PS00191">
    <property type="entry name" value="CYTOCHROME_B5_1"/>
    <property type="match status" value="1"/>
</dbReference>
<dbReference type="GO" id="GO:0006790">
    <property type="term" value="P:sulfur compound metabolic process"/>
    <property type="evidence" value="ECO:0007669"/>
    <property type="project" value="TreeGrafter"/>
</dbReference>
<feature type="region of interest" description="Disordered" evidence="18">
    <location>
        <begin position="1"/>
        <end position="29"/>
    </location>
</feature>
<dbReference type="EMBL" id="JAIFTL010000407">
    <property type="protein sequence ID" value="KAG9319628.1"/>
    <property type="molecule type" value="Genomic_DNA"/>
</dbReference>
<evidence type="ECO:0000256" key="16">
    <source>
        <dbReference type="ARBA" id="ARBA00023063"/>
    </source>
</evidence>
<evidence type="ECO:0000256" key="11">
    <source>
        <dbReference type="ARBA" id="ARBA00022630"/>
    </source>
</evidence>
<dbReference type="PANTHER" id="PTHR19372:SF7">
    <property type="entry name" value="SULFITE OXIDASE, MITOCHONDRIAL"/>
    <property type="match status" value="1"/>
</dbReference>
<evidence type="ECO:0000256" key="2">
    <source>
        <dbReference type="ARBA" id="ARBA00001971"/>
    </source>
</evidence>
<keyword evidence="10" id="KW-0349">Heme</keyword>
<dbReference type="FunFam" id="2.40.30.10:FF:000021">
    <property type="entry name" value="NADH-cytochrome b5 reductase"/>
    <property type="match status" value="1"/>
</dbReference>
<evidence type="ECO:0000256" key="5">
    <source>
        <dbReference type="ARBA" id="ARBA00006253"/>
    </source>
</evidence>
<dbReference type="Gene3D" id="2.40.30.10">
    <property type="entry name" value="Translation factors"/>
    <property type="match status" value="1"/>
</dbReference>
<keyword evidence="14" id="KW-0560">Oxidoreductase</keyword>
<dbReference type="PROSITE" id="PS51384">
    <property type="entry name" value="FAD_FR"/>
    <property type="match status" value="1"/>
</dbReference>
<dbReference type="Pfam" id="PF00174">
    <property type="entry name" value="Oxidored_molyb"/>
    <property type="match status" value="1"/>
</dbReference>
<dbReference type="FunFam" id="3.10.120.10:FF:000007">
    <property type="entry name" value="Sulfite oxidase, mitochondrial"/>
    <property type="match status" value="1"/>
</dbReference>
<comment type="subunit">
    <text evidence="6">Homodimer.</text>
</comment>
<dbReference type="GO" id="GO:0008482">
    <property type="term" value="F:sulfite oxidase activity"/>
    <property type="evidence" value="ECO:0007669"/>
    <property type="project" value="TreeGrafter"/>
</dbReference>
<feature type="domain" description="FAD-binding FR-type" evidence="20">
    <location>
        <begin position="623"/>
        <end position="735"/>
    </location>
</feature>
<gene>
    <name evidence="21" type="ORF">KVV02_002141</name>
</gene>
<dbReference type="Pfam" id="PF03404">
    <property type="entry name" value="Mo-co_dimer"/>
    <property type="match status" value="1"/>
</dbReference>
<dbReference type="InterPro" id="IPR017938">
    <property type="entry name" value="Riboflavin_synthase-like_b-brl"/>
</dbReference>
<dbReference type="InterPro" id="IPR000572">
    <property type="entry name" value="OxRdtase_Mopterin-bd_dom"/>
</dbReference>
<comment type="catalytic activity">
    <reaction evidence="17">
        <text>nitrite + NADP(+) + H2O = nitrate + NADPH + H(+)</text>
        <dbReference type="Rhea" id="RHEA:19061"/>
        <dbReference type="ChEBI" id="CHEBI:15377"/>
        <dbReference type="ChEBI" id="CHEBI:15378"/>
        <dbReference type="ChEBI" id="CHEBI:16301"/>
        <dbReference type="ChEBI" id="CHEBI:17632"/>
        <dbReference type="ChEBI" id="CHEBI:57783"/>
        <dbReference type="ChEBI" id="CHEBI:58349"/>
        <dbReference type="EC" id="1.7.1.3"/>
    </reaction>
</comment>
<organism evidence="21 22">
    <name type="scientific">Mortierella alpina</name>
    <name type="common">Oleaginous fungus</name>
    <name type="synonym">Mortierella renispora</name>
    <dbReference type="NCBI Taxonomy" id="64518"/>
    <lineage>
        <taxon>Eukaryota</taxon>
        <taxon>Fungi</taxon>
        <taxon>Fungi incertae sedis</taxon>
        <taxon>Mucoromycota</taxon>
        <taxon>Mortierellomycotina</taxon>
        <taxon>Mortierellomycetes</taxon>
        <taxon>Mortierellales</taxon>
        <taxon>Mortierellaceae</taxon>
        <taxon>Mortierella</taxon>
    </lineage>
</organism>
<keyword evidence="15" id="KW-0408">Iron</keyword>
<evidence type="ECO:0000256" key="9">
    <source>
        <dbReference type="ARBA" id="ARBA00022505"/>
    </source>
</evidence>
<evidence type="ECO:0000256" key="15">
    <source>
        <dbReference type="ARBA" id="ARBA00023004"/>
    </source>
</evidence>
<comment type="cofactor">
    <cofactor evidence="2">
        <name>heme</name>
        <dbReference type="ChEBI" id="CHEBI:30413"/>
    </cofactor>
</comment>
<keyword evidence="13" id="KW-0274">FAD</keyword>
<evidence type="ECO:0000256" key="12">
    <source>
        <dbReference type="ARBA" id="ARBA00022723"/>
    </source>
</evidence>
<evidence type="ECO:0000256" key="4">
    <source>
        <dbReference type="ARBA" id="ARBA00003838"/>
    </source>
</evidence>
<dbReference type="CDD" id="cd06183">
    <property type="entry name" value="cyt_b5_reduct_like"/>
    <property type="match status" value="1"/>
</dbReference>
<evidence type="ECO:0000256" key="13">
    <source>
        <dbReference type="ARBA" id="ARBA00022827"/>
    </source>
</evidence>
<dbReference type="SMART" id="SM01117">
    <property type="entry name" value="Cyt-b5"/>
    <property type="match status" value="1"/>
</dbReference>
<keyword evidence="12" id="KW-0479">Metal-binding</keyword>
<dbReference type="PRINTS" id="PR00407">
    <property type="entry name" value="EUMOPTERIN"/>
</dbReference>
<dbReference type="SUPFAM" id="SSF52343">
    <property type="entry name" value="Ferredoxin reductase-like, C-terminal NADP-linked domain"/>
    <property type="match status" value="1"/>
</dbReference>
<dbReference type="Pfam" id="PF00175">
    <property type="entry name" value="NAD_binding_1"/>
    <property type="match status" value="1"/>
</dbReference>
<dbReference type="InterPro" id="IPR008333">
    <property type="entry name" value="Cbr1-like_FAD-bd_dom"/>
</dbReference>
<dbReference type="InterPro" id="IPR036374">
    <property type="entry name" value="OxRdtase_Mopterin-bd_sf"/>
</dbReference>
<dbReference type="SUPFAM" id="SSF63380">
    <property type="entry name" value="Riboflavin synthase domain-like"/>
    <property type="match status" value="1"/>
</dbReference>
<evidence type="ECO:0000256" key="7">
    <source>
        <dbReference type="ARBA" id="ARBA00012673"/>
    </source>
</evidence>
<dbReference type="InterPro" id="IPR001433">
    <property type="entry name" value="OxRdtase_FAD/NAD-bd"/>
</dbReference>
<dbReference type="InterPro" id="IPR008335">
    <property type="entry name" value="Mopterin_OxRdtase_euk"/>
</dbReference>
<dbReference type="PRINTS" id="PR00363">
    <property type="entry name" value="CYTOCHROMEB5"/>
</dbReference>
<name>A0A9P8CTX5_MORAP</name>
<comment type="cofactor">
    <cofactor evidence="3">
        <name>FAD</name>
        <dbReference type="ChEBI" id="CHEBI:57692"/>
    </cofactor>
</comment>
<evidence type="ECO:0000259" key="20">
    <source>
        <dbReference type="PROSITE" id="PS51384"/>
    </source>
</evidence>
<proteinExistence type="inferred from homology"/>
<sequence>MTSINIDEYPKDQENSKIQLDPRDANTPDKWIERHPELIRLTGKHPFNCEPPVPLLVSKGFITPSSIHYVRNHGPVPQLSWETHLLSIEGLVNGEVTLSMSMIEQLPSVTLPVTLVCAGNRRKEQNMHKQSIGFNWGPGAVSTAVWKGVLVRDLLLNICGGLQEKAKFVCFDGSDKLPNGTYGTSLSLERVLNPMNDVLIAYEMNGARLTPDHGFPVRLIVPGVIGGRMIKYLSKITVTEVRSDSWYHYHDNRVLPSIVSDADMAKREQWWTRPEYTINELNINSAISSPAHGSAVSISDSQALGKDITISGYAYNGGCKKITRVEITLDSGKSWLVSDLDHPEERPEFQFCSDPFPRHRYWCWCFWSIKVPVRQLLKCKDIHVRAWDSTLNTQPKDLNWNLMGMMNNCWYRIQVDLAVSGEEASELLLTFTHPTVPGPESGGGWMGPKAVEMDKDYIAHTNRLAPLLTTAITKNQPVETKAESAEVDAATSKTDKAVAAVPSGAKFYTADMVSKHSTEDDCWIIHSGKVYDCTAFLQEHPGGADSITMNAGDDCTEDFDAIHSAKARELLAKYYIGELAATAPQVKDNDNVPARADSVEPLTSPPRHLPSSTATSVPFLQPKKWQDVTLVEKIYLTHNTRLLRFAFGQPHQLLGLPLGSHIFLRIKTNDALHIRAYTPTSLPHQQGHLDLVVKIYFKDTEPRFPEGGVVSQYLDSITVGERIAIKGPTGSFTYNGQGQYSHSSGRKGRCSQIGMICGGTGLTPMYQIMQAILIDKAQDATKVSLVFGNRTEDDILMRKEVDDLGHDLGSDRFCLWHVLSEEKPGYWDYGTGYINKEMIKEHLFPRQWDSAESSEDLSSRIVLLCGPPPMINLCCLPVLTELYGKDFVDNNVFCF</sequence>
<comment type="cofactor">
    <cofactor evidence="1">
        <name>Mo-molybdopterin</name>
        <dbReference type="ChEBI" id="CHEBI:71302"/>
    </cofactor>
</comment>
<dbReference type="SUPFAM" id="SSF56524">
    <property type="entry name" value="Oxidoreductase molybdopterin-binding domain"/>
    <property type="match status" value="1"/>
</dbReference>
<keyword evidence="16" id="KW-0534">Nitrate assimilation</keyword>
<dbReference type="InterPro" id="IPR001199">
    <property type="entry name" value="Cyt_B5-like_heme/steroid-bd"/>
</dbReference>
<feature type="domain" description="Cytochrome b5 heme-binding" evidence="19">
    <location>
        <begin position="505"/>
        <end position="580"/>
    </location>
</feature>
<evidence type="ECO:0000256" key="14">
    <source>
        <dbReference type="ARBA" id="ARBA00023002"/>
    </source>
</evidence>
<dbReference type="FunFam" id="3.90.420.10:FF:000003">
    <property type="entry name" value="Nitrate reductase"/>
    <property type="match status" value="1"/>
</dbReference>
<dbReference type="InterPro" id="IPR005066">
    <property type="entry name" value="MoCF_OxRdtse_dimer"/>
</dbReference>
<dbReference type="InterPro" id="IPR014756">
    <property type="entry name" value="Ig_E-set"/>
</dbReference>
<dbReference type="Proteomes" id="UP000717515">
    <property type="component" value="Unassembled WGS sequence"/>
</dbReference>
<comment type="caution">
    <text evidence="21">The sequence shown here is derived from an EMBL/GenBank/DDBJ whole genome shotgun (WGS) entry which is preliminary data.</text>
</comment>
<dbReference type="InterPro" id="IPR036400">
    <property type="entry name" value="Cyt_B5-like_heme/steroid_sf"/>
</dbReference>
<reference evidence="21" key="1">
    <citation type="submission" date="2021-07" db="EMBL/GenBank/DDBJ databases">
        <title>Draft genome of Mortierella alpina, strain LL118, isolated from an aspen leaf litter sample.</title>
        <authorList>
            <person name="Yang S."/>
            <person name="Vinatzer B.A."/>
        </authorList>
    </citation>
    <scope>NUCLEOTIDE SEQUENCE</scope>
    <source>
        <strain evidence="21">LL118</strain>
    </source>
</reference>
<evidence type="ECO:0000256" key="1">
    <source>
        <dbReference type="ARBA" id="ARBA00001924"/>
    </source>
</evidence>
<dbReference type="GO" id="GO:0020037">
    <property type="term" value="F:heme binding"/>
    <property type="evidence" value="ECO:0007669"/>
    <property type="project" value="InterPro"/>
</dbReference>
<evidence type="ECO:0000256" key="18">
    <source>
        <dbReference type="SAM" id="MobiDB-lite"/>
    </source>
</evidence>
<evidence type="ECO:0000313" key="21">
    <source>
        <dbReference type="EMBL" id="KAG9319628.1"/>
    </source>
</evidence>
<dbReference type="EC" id="1.7.1.3" evidence="7"/>
<keyword evidence="9" id="KW-0500">Molybdenum</keyword>
<dbReference type="GO" id="GO:0043546">
    <property type="term" value="F:molybdopterin cofactor binding"/>
    <property type="evidence" value="ECO:0007669"/>
    <property type="project" value="TreeGrafter"/>
</dbReference>
<dbReference type="GO" id="GO:0042128">
    <property type="term" value="P:nitrate assimilation"/>
    <property type="evidence" value="ECO:0007669"/>
    <property type="project" value="UniProtKB-KW"/>
</dbReference>
<dbReference type="PROSITE" id="PS50255">
    <property type="entry name" value="CYTOCHROME_B5_2"/>
    <property type="match status" value="1"/>
</dbReference>
<dbReference type="PRINTS" id="PR00406">
    <property type="entry name" value="CYTB5RDTASE"/>
</dbReference>
<feature type="region of interest" description="Disordered" evidence="18">
    <location>
        <begin position="588"/>
        <end position="615"/>
    </location>
</feature>
<evidence type="ECO:0000256" key="3">
    <source>
        <dbReference type="ARBA" id="ARBA00001974"/>
    </source>
</evidence>
<dbReference type="Gene3D" id="3.40.50.80">
    <property type="entry name" value="Nucleotide-binding domain of ferredoxin-NADP reductase (FNR) module"/>
    <property type="match status" value="1"/>
</dbReference>
<protein>
    <recommendedName>
        <fullName evidence="8">Nitrate reductase [NADPH]</fullName>
        <ecNumber evidence="7">1.7.1.3</ecNumber>
    </recommendedName>
</protein>
<evidence type="ECO:0000256" key="6">
    <source>
        <dbReference type="ARBA" id="ARBA00011738"/>
    </source>
</evidence>
<accession>A0A9P8CTX5</accession>
<dbReference type="Gene3D" id="3.90.420.10">
    <property type="entry name" value="Oxidoreductase, molybdopterin-binding domain"/>
    <property type="match status" value="1"/>
</dbReference>
<dbReference type="Pfam" id="PF00173">
    <property type="entry name" value="Cyt-b5"/>
    <property type="match status" value="1"/>
</dbReference>
<comment type="similarity">
    <text evidence="5">Belongs to the nitrate reductase family.</text>
</comment>
<keyword evidence="11" id="KW-0285">Flavoprotein</keyword>
<dbReference type="AlphaFoldDB" id="A0A9P8CTX5"/>
<dbReference type="Pfam" id="PF00970">
    <property type="entry name" value="FAD_binding_6"/>
    <property type="match status" value="1"/>
</dbReference>
<dbReference type="SUPFAM" id="SSF81296">
    <property type="entry name" value="E set domains"/>
    <property type="match status" value="1"/>
</dbReference>
<dbReference type="PANTHER" id="PTHR19372">
    <property type="entry name" value="SULFITE REDUCTASE"/>
    <property type="match status" value="1"/>
</dbReference>
<dbReference type="InterPro" id="IPR039261">
    <property type="entry name" value="FNR_nucleotide-bd"/>
</dbReference>
<evidence type="ECO:0000313" key="22">
    <source>
        <dbReference type="Proteomes" id="UP000717515"/>
    </source>
</evidence>
<dbReference type="Gene3D" id="3.10.120.10">
    <property type="entry name" value="Cytochrome b5-like heme/steroid binding domain"/>
    <property type="match status" value="1"/>
</dbReference>
<dbReference type="InterPro" id="IPR001709">
    <property type="entry name" value="Flavoprot_Pyr_Nucl_cyt_Rdtase"/>
</dbReference>
<evidence type="ECO:0000256" key="10">
    <source>
        <dbReference type="ARBA" id="ARBA00022617"/>
    </source>
</evidence>
<dbReference type="Gene3D" id="2.60.40.650">
    <property type="match status" value="1"/>
</dbReference>
<evidence type="ECO:0000259" key="19">
    <source>
        <dbReference type="PROSITE" id="PS50255"/>
    </source>
</evidence>
<dbReference type="GO" id="GO:0050464">
    <property type="term" value="F:nitrate reductase (NADPH) activity"/>
    <property type="evidence" value="ECO:0007669"/>
    <property type="project" value="UniProtKB-EC"/>
</dbReference>